<accession>A0A151QRA3</accession>
<reference evidence="5" key="1">
    <citation type="journal article" date="2012" name="Nat. Biotechnol.">
        <title>Draft genome sequence of pigeonpea (Cajanus cajan), an orphan legume crop of resource-poor farmers.</title>
        <authorList>
            <person name="Varshney R.K."/>
            <person name="Chen W."/>
            <person name="Li Y."/>
            <person name="Bharti A.K."/>
            <person name="Saxena R.K."/>
            <person name="Schlueter J.A."/>
            <person name="Donoghue M.T."/>
            <person name="Azam S."/>
            <person name="Fan G."/>
            <person name="Whaley A.M."/>
            <person name="Farmer A.D."/>
            <person name="Sheridan J."/>
            <person name="Iwata A."/>
            <person name="Tuteja R."/>
            <person name="Penmetsa R.V."/>
            <person name="Wu W."/>
            <person name="Upadhyaya H.D."/>
            <person name="Yang S.P."/>
            <person name="Shah T."/>
            <person name="Saxena K.B."/>
            <person name="Michael T."/>
            <person name="McCombie W.R."/>
            <person name="Yang B."/>
            <person name="Zhang G."/>
            <person name="Yang H."/>
            <person name="Wang J."/>
            <person name="Spillane C."/>
            <person name="Cook D.R."/>
            <person name="May G.D."/>
            <person name="Xu X."/>
            <person name="Jackson S.A."/>
        </authorList>
    </citation>
    <scope>NUCLEOTIDE SEQUENCE [LARGE SCALE GENOMIC DNA]</scope>
</reference>
<gene>
    <name evidence="5" type="ORF">KK1_046419</name>
</gene>
<evidence type="ECO:0000313" key="5">
    <source>
        <dbReference type="EMBL" id="KYP32805.1"/>
    </source>
</evidence>
<dbReference type="EMBL" id="KQ485105">
    <property type="protein sequence ID" value="KYP32805.1"/>
    <property type="molecule type" value="Genomic_DNA"/>
</dbReference>
<keyword evidence="1" id="KW-0677">Repeat</keyword>
<evidence type="ECO:0000256" key="3">
    <source>
        <dbReference type="PROSITE-ProRule" id="PRU00176"/>
    </source>
</evidence>
<dbReference type="SUPFAM" id="SSF54928">
    <property type="entry name" value="RNA-binding domain, RBD"/>
    <property type="match status" value="1"/>
</dbReference>
<dbReference type="Proteomes" id="UP000075243">
    <property type="component" value="Unassembled WGS sequence"/>
</dbReference>
<evidence type="ECO:0000256" key="1">
    <source>
        <dbReference type="ARBA" id="ARBA00022737"/>
    </source>
</evidence>
<name>A0A151QRA3_CAJCA</name>
<protein>
    <submittedName>
        <fullName evidence="5">Polyadenylate-binding protein</fullName>
    </submittedName>
</protein>
<organism evidence="5 6">
    <name type="scientific">Cajanus cajan</name>
    <name type="common">Pigeon pea</name>
    <name type="synonym">Cajanus indicus</name>
    <dbReference type="NCBI Taxonomy" id="3821"/>
    <lineage>
        <taxon>Eukaryota</taxon>
        <taxon>Viridiplantae</taxon>
        <taxon>Streptophyta</taxon>
        <taxon>Embryophyta</taxon>
        <taxon>Tracheophyta</taxon>
        <taxon>Spermatophyta</taxon>
        <taxon>Magnoliopsida</taxon>
        <taxon>eudicotyledons</taxon>
        <taxon>Gunneridae</taxon>
        <taxon>Pentapetalae</taxon>
        <taxon>rosids</taxon>
        <taxon>fabids</taxon>
        <taxon>Fabales</taxon>
        <taxon>Fabaceae</taxon>
        <taxon>Papilionoideae</taxon>
        <taxon>50 kb inversion clade</taxon>
        <taxon>NPAAA clade</taxon>
        <taxon>indigoferoid/millettioid clade</taxon>
        <taxon>Phaseoleae</taxon>
        <taxon>Cajanus</taxon>
    </lineage>
</organism>
<dbReference type="InterPro" id="IPR035979">
    <property type="entry name" value="RBD_domain_sf"/>
</dbReference>
<sequence length="154" mass="17157">MHSNRDPSVRNNYEANLFVKAVDHKGFWDMFSPFGTIVSKKTATDDSSESKGYGFVQFESEQSAKNTTYMLSGTMMNGKQVYVGKLKELFFQFGMITSCKVRGSGFVAFSTHMEAIQALAMMNGTIVAGKPLYVSFAERKARLQVIYQATIGQL</sequence>
<dbReference type="PROSITE" id="PS50102">
    <property type="entry name" value="RRM"/>
    <property type="match status" value="2"/>
</dbReference>
<dbReference type="InterPro" id="IPR000504">
    <property type="entry name" value="RRM_dom"/>
</dbReference>
<dbReference type="OMA" id="AFSTHME"/>
<dbReference type="Gene3D" id="3.30.70.330">
    <property type="match status" value="2"/>
</dbReference>
<dbReference type="SMART" id="SM00360">
    <property type="entry name" value="RRM"/>
    <property type="match status" value="2"/>
</dbReference>
<dbReference type="Pfam" id="PF00076">
    <property type="entry name" value="RRM_1"/>
    <property type="match status" value="2"/>
</dbReference>
<dbReference type="STRING" id="3821.A0A151QRA3"/>
<feature type="domain" description="RRM" evidence="4">
    <location>
        <begin position="85"/>
        <end position="139"/>
    </location>
</feature>
<dbReference type="InterPro" id="IPR012677">
    <property type="entry name" value="Nucleotide-bd_a/b_plait_sf"/>
</dbReference>
<evidence type="ECO:0000313" key="6">
    <source>
        <dbReference type="Proteomes" id="UP000075243"/>
    </source>
</evidence>
<dbReference type="PANTHER" id="PTHR24012">
    <property type="entry name" value="RNA BINDING PROTEIN"/>
    <property type="match status" value="1"/>
</dbReference>
<proteinExistence type="predicted"/>
<evidence type="ECO:0000256" key="2">
    <source>
        <dbReference type="ARBA" id="ARBA00022884"/>
    </source>
</evidence>
<keyword evidence="6" id="KW-1185">Reference proteome</keyword>
<evidence type="ECO:0000259" key="4">
    <source>
        <dbReference type="PROSITE" id="PS50102"/>
    </source>
</evidence>
<dbReference type="GO" id="GO:0003723">
    <property type="term" value="F:RNA binding"/>
    <property type="evidence" value="ECO:0007669"/>
    <property type="project" value="UniProtKB-UniRule"/>
</dbReference>
<dbReference type="AlphaFoldDB" id="A0A151QRA3"/>
<keyword evidence="2 3" id="KW-0694">RNA-binding</keyword>
<dbReference type="Gramene" id="C.cajan_41248.t">
    <property type="protein sequence ID" value="C.cajan_41248.t"/>
    <property type="gene ID" value="C.cajan_41248"/>
</dbReference>
<feature type="domain" description="RRM" evidence="4">
    <location>
        <begin position="10"/>
        <end position="88"/>
    </location>
</feature>